<dbReference type="Proteomes" id="UP000235093">
    <property type="component" value="Unassembled WGS sequence"/>
</dbReference>
<dbReference type="InterPro" id="IPR012338">
    <property type="entry name" value="Beta-lactam/transpept-like"/>
</dbReference>
<dbReference type="GO" id="GO:0016787">
    <property type="term" value="F:hydrolase activity"/>
    <property type="evidence" value="ECO:0007669"/>
    <property type="project" value="UniProtKB-KW"/>
</dbReference>
<dbReference type="SUPFAM" id="SSF56601">
    <property type="entry name" value="beta-lactamase/transpeptidase-like"/>
    <property type="match status" value="1"/>
</dbReference>
<keyword evidence="2" id="KW-0378">Hydrolase</keyword>
<evidence type="ECO:0000313" key="2">
    <source>
        <dbReference type="EMBL" id="MCZ0689029.1"/>
    </source>
</evidence>
<dbReference type="InterPro" id="IPR050789">
    <property type="entry name" value="Diverse_Enzym_Activities"/>
</dbReference>
<dbReference type="Gene3D" id="3.40.710.10">
    <property type="entry name" value="DD-peptidase/beta-lactamase superfamily"/>
    <property type="match status" value="1"/>
</dbReference>
<dbReference type="PANTHER" id="PTHR43283:SF7">
    <property type="entry name" value="BETA-LACTAMASE-RELATED DOMAIN-CONTAINING PROTEIN"/>
    <property type="match status" value="1"/>
</dbReference>
<sequence length="303" mass="34960">MSEIHTYIETLKKIGINGIQIIQDGQEIGCFMKKEYKRQNQYSITKSFTSAAVGFAIEEGLFELNSKVCQLFDEAIKIEDPYWNMMEIRHLLTMTMGLETPILMGDSRKTLKESDWVSYVFRQKVTEKPGTVFQYNNAGPYLLGVLIQRKTEKNLIEYLTPRLFDKLEIKPLEAEFCPKGYVFGAGGLQMNVRELGKFGQLYLQRGKWKGEQILSEKWIEESTKKQVECGDYNNSQVDGYGYLFWHLKGDAYMANGKYGQYCIVLSDQNSVISVNSPETEQSDRVGRYIMKKLKEGRRNNGKE</sequence>
<dbReference type="EMBL" id="NIHT01000015">
    <property type="protein sequence ID" value="PLT74002.1"/>
    <property type="molecule type" value="Genomic_DNA"/>
</dbReference>
<accession>A0A2N5PFU9</accession>
<evidence type="ECO:0000313" key="3">
    <source>
        <dbReference type="EMBL" id="PLT74002.1"/>
    </source>
</evidence>
<comment type="caution">
    <text evidence="3">The sequence shown here is derived from an EMBL/GenBank/DDBJ whole genome shotgun (WGS) entry which is preliminary data.</text>
</comment>
<feature type="domain" description="Beta-lactamase-related" evidence="1">
    <location>
        <begin position="42"/>
        <end position="285"/>
    </location>
</feature>
<protein>
    <submittedName>
        <fullName evidence="2">Serine hydrolase</fullName>
    </submittedName>
</protein>
<organism evidence="3 4">
    <name type="scientific">Mediterraneibacter gnavus</name>
    <name type="common">Ruminococcus gnavus</name>
    <dbReference type="NCBI Taxonomy" id="33038"/>
    <lineage>
        <taxon>Bacteria</taxon>
        <taxon>Bacillati</taxon>
        <taxon>Bacillota</taxon>
        <taxon>Clostridia</taxon>
        <taxon>Lachnospirales</taxon>
        <taxon>Lachnospiraceae</taxon>
        <taxon>Mediterraneibacter</taxon>
    </lineage>
</organism>
<dbReference type="Proteomes" id="UP001076974">
    <property type="component" value="Unassembled WGS sequence"/>
</dbReference>
<gene>
    <name evidence="3" type="ORF">CDL23_10230</name>
    <name evidence="2" type="ORF">OZZ16_03705</name>
</gene>
<dbReference type="InterPro" id="IPR001466">
    <property type="entry name" value="Beta-lactam-related"/>
</dbReference>
<evidence type="ECO:0000313" key="4">
    <source>
        <dbReference type="Proteomes" id="UP000235093"/>
    </source>
</evidence>
<dbReference type="AlphaFoldDB" id="A0A2N5PFU9"/>
<dbReference type="Pfam" id="PF00144">
    <property type="entry name" value="Beta-lactamase"/>
    <property type="match status" value="1"/>
</dbReference>
<name>A0A2N5PFU9_MEDGN</name>
<evidence type="ECO:0000259" key="1">
    <source>
        <dbReference type="Pfam" id="PF00144"/>
    </source>
</evidence>
<dbReference type="EMBL" id="JAPRBD010000002">
    <property type="protein sequence ID" value="MCZ0689029.1"/>
    <property type="molecule type" value="Genomic_DNA"/>
</dbReference>
<proteinExistence type="predicted"/>
<reference evidence="2" key="2">
    <citation type="submission" date="2022-11" db="EMBL/GenBank/DDBJ databases">
        <title>Temperate bacteriophages infecting mucin-degrading bacterium Ruminococcus gnavus from the human gut.</title>
        <authorList>
            <person name="Buttimer C."/>
        </authorList>
    </citation>
    <scope>NUCLEOTIDE SEQUENCE</scope>
    <source>
        <strain evidence="2">CCUG 52279</strain>
    </source>
</reference>
<dbReference type="RefSeq" id="WP_101884099.1">
    <property type="nucleotide sequence ID" value="NZ_JAPRBD010000002.1"/>
</dbReference>
<reference evidence="3 4" key="1">
    <citation type="journal article" date="2017" name="Genome Med.">
        <title>A novel Ruminococcus gnavus clade enriched in inflammatory bowel disease patients.</title>
        <authorList>
            <person name="Hall A.B."/>
            <person name="Yassour M."/>
            <person name="Sauk J."/>
            <person name="Garner A."/>
            <person name="Jiang X."/>
            <person name="Arthur T."/>
            <person name="Lagoudas G.K."/>
            <person name="Vatanen T."/>
            <person name="Fornelos N."/>
            <person name="Wilson R."/>
            <person name="Bertha M."/>
            <person name="Cohen M."/>
            <person name="Garber J."/>
            <person name="Khalili H."/>
            <person name="Gevers D."/>
            <person name="Ananthakrishnan A.N."/>
            <person name="Kugathasan S."/>
            <person name="Lander E.S."/>
            <person name="Blainey P."/>
            <person name="Vlamakis H."/>
            <person name="Xavier R.J."/>
            <person name="Huttenhower C."/>
        </authorList>
    </citation>
    <scope>NUCLEOTIDE SEQUENCE [LARGE SCALE GENOMIC DNA]</scope>
    <source>
        <strain evidence="3 4">RJX1125</strain>
    </source>
</reference>
<dbReference type="PANTHER" id="PTHR43283">
    <property type="entry name" value="BETA-LACTAMASE-RELATED"/>
    <property type="match status" value="1"/>
</dbReference>